<protein>
    <submittedName>
        <fullName evidence="5">Prepilin-type N-terminal cleavage/methylation domain-containing protein</fullName>
    </submittedName>
</protein>
<keyword evidence="6" id="KW-1185">Reference proteome</keyword>
<gene>
    <name evidence="5" type="ORF">DWU98_00730</name>
</gene>
<keyword evidence="4" id="KW-0472">Membrane</keyword>
<dbReference type="Gene3D" id="3.30.700.10">
    <property type="entry name" value="Glycoprotein, Type 4 Pilin"/>
    <property type="match status" value="1"/>
</dbReference>
<dbReference type="EMBL" id="QRBE01000001">
    <property type="protein sequence ID" value="RDS84533.1"/>
    <property type="molecule type" value="Genomic_DNA"/>
</dbReference>
<dbReference type="PROSITE" id="PS00409">
    <property type="entry name" value="PROKAR_NTER_METHYL"/>
    <property type="match status" value="1"/>
</dbReference>
<keyword evidence="4" id="KW-0812">Transmembrane</keyword>
<dbReference type="OrthoDB" id="5767514at2"/>
<evidence type="ECO:0000256" key="2">
    <source>
        <dbReference type="ARBA" id="ARBA00022481"/>
    </source>
</evidence>
<dbReference type="AlphaFoldDB" id="A0A370X7Z5"/>
<dbReference type="RefSeq" id="WP_115493567.1">
    <property type="nucleotide sequence ID" value="NZ_QRBE01000001.1"/>
</dbReference>
<name>A0A370X7Z5_9GAMM</name>
<proteinExistence type="inferred from homology"/>
<evidence type="ECO:0000313" key="6">
    <source>
        <dbReference type="Proteomes" id="UP000254258"/>
    </source>
</evidence>
<reference evidence="5 6" key="1">
    <citation type="submission" date="2018-07" db="EMBL/GenBank/DDBJ databases">
        <title>Dyella monticola sp. nov. and Dyella psychrodurans sp. nov. isolated from monsoon evergreen broad-leaved forest soil of Dinghu Mountain, China.</title>
        <authorList>
            <person name="Gao Z."/>
            <person name="Qiu L."/>
        </authorList>
    </citation>
    <scope>NUCLEOTIDE SEQUENCE [LARGE SCALE GENOMIC DNA]</scope>
    <source>
        <strain evidence="5 6">4G-K06</strain>
    </source>
</reference>
<dbReference type="InterPro" id="IPR045584">
    <property type="entry name" value="Pilin-like"/>
</dbReference>
<dbReference type="SUPFAM" id="SSF54523">
    <property type="entry name" value="Pili subunits"/>
    <property type="match status" value="1"/>
</dbReference>
<dbReference type="InterPro" id="IPR001082">
    <property type="entry name" value="Pilin"/>
</dbReference>
<dbReference type="Proteomes" id="UP000254258">
    <property type="component" value="Unassembled WGS sequence"/>
</dbReference>
<keyword evidence="4" id="KW-1133">Transmembrane helix</keyword>
<evidence type="ECO:0000313" key="5">
    <source>
        <dbReference type="EMBL" id="RDS84533.1"/>
    </source>
</evidence>
<accession>A0A370X7Z5</accession>
<comment type="caution">
    <text evidence="5">The sequence shown here is derived from an EMBL/GenBank/DDBJ whole genome shotgun (WGS) entry which is preliminary data.</text>
</comment>
<dbReference type="GO" id="GO:0009289">
    <property type="term" value="C:pilus"/>
    <property type="evidence" value="ECO:0007669"/>
    <property type="project" value="InterPro"/>
</dbReference>
<evidence type="ECO:0000256" key="3">
    <source>
        <dbReference type="RuleBase" id="RU000389"/>
    </source>
</evidence>
<dbReference type="Pfam" id="PF07963">
    <property type="entry name" value="N_methyl"/>
    <property type="match status" value="1"/>
</dbReference>
<feature type="transmembrane region" description="Helical" evidence="4">
    <location>
        <begin position="12"/>
        <end position="33"/>
    </location>
</feature>
<evidence type="ECO:0000256" key="4">
    <source>
        <dbReference type="SAM" id="Phobius"/>
    </source>
</evidence>
<dbReference type="NCBIfam" id="TIGR02532">
    <property type="entry name" value="IV_pilin_GFxxxE"/>
    <property type="match status" value="1"/>
</dbReference>
<organism evidence="5 6">
    <name type="scientific">Dyella monticola</name>
    <dbReference type="NCBI Taxonomy" id="1927958"/>
    <lineage>
        <taxon>Bacteria</taxon>
        <taxon>Pseudomonadati</taxon>
        <taxon>Pseudomonadota</taxon>
        <taxon>Gammaproteobacteria</taxon>
        <taxon>Lysobacterales</taxon>
        <taxon>Rhodanobacteraceae</taxon>
        <taxon>Dyella</taxon>
    </lineage>
</organism>
<keyword evidence="3" id="KW-0281">Fimbrium</keyword>
<dbReference type="Pfam" id="PF00114">
    <property type="entry name" value="Pilin"/>
    <property type="match status" value="1"/>
</dbReference>
<comment type="similarity">
    <text evidence="1 3">Belongs to the N-Me-Phe pilin family.</text>
</comment>
<evidence type="ECO:0000256" key="1">
    <source>
        <dbReference type="ARBA" id="ARBA00005233"/>
    </source>
</evidence>
<sequence length="144" mass="15018">MPSQRASAGFTLIELMIVVAIVAILAAIATPLYQVYVARSQLTAALAEISPGRTAYELLFDEGIQTGTSYANVDNLGLPASTPRCNISAQAPTNGQGVIQCTLVNSSTLLSNGTISWQRSTSGDWDCVTSNIPSEVLPAGCIAN</sequence>
<keyword evidence="2" id="KW-0488">Methylation</keyword>
<dbReference type="InterPro" id="IPR012902">
    <property type="entry name" value="N_methyl_site"/>
</dbReference>
<dbReference type="GO" id="GO:0007155">
    <property type="term" value="P:cell adhesion"/>
    <property type="evidence" value="ECO:0007669"/>
    <property type="project" value="InterPro"/>
</dbReference>